<keyword evidence="5" id="KW-0949">S-adenosyl-L-methionine</keyword>
<proteinExistence type="predicted"/>
<keyword evidence="4 7" id="KW-0808">Transferase</keyword>
<dbReference type="SMART" id="SM00138">
    <property type="entry name" value="MeTrc"/>
    <property type="match status" value="1"/>
</dbReference>
<dbReference type="InterPro" id="IPR029063">
    <property type="entry name" value="SAM-dependent_MTases_sf"/>
</dbReference>
<name>A0ABS4GDK1_9FIRM</name>
<organism evidence="7 8">
    <name type="scientific">Sedimentibacter acidaminivorans</name>
    <dbReference type="NCBI Taxonomy" id="913099"/>
    <lineage>
        <taxon>Bacteria</taxon>
        <taxon>Bacillati</taxon>
        <taxon>Bacillota</taxon>
        <taxon>Tissierellia</taxon>
        <taxon>Sedimentibacter</taxon>
    </lineage>
</organism>
<dbReference type="EMBL" id="JAGGKS010000004">
    <property type="protein sequence ID" value="MBP1925719.1"/>
    <property type="molecule type" value="Genomic_DNA"/>
</dbReference>
<dbReference type="InterPro" id="IPR026024">
    <property type="entry name" value="Chemotaxis_MeTrfase_CheR"/>
</dbReference>
<feature type="domain" description="CheR-type methyltransferase" evidence="6">
    <location>
        <begin position="2"/>
        <end position="273"/>
    </location>
</feature>
<dbReference type="PROSITE" id="PS50123">
    <property type="entry name" value="CHER"/>
    <property type="match status" value="1"/>
</dbReference>
<dbReference type="InterPro" id="IPR000780">
    <property type="entry name" value="CheR_MeTrfase"/>
</dbReference>
<dbReference type="Proteomes" id="UP001519342">
    <property type="component" value="Unassembled WGS sequence"/>
</dbReference>
<accession>A0ABS4GDK1</accession>
<dbReference type="SUPFAM" id="SSF53335">
    <property type="entry name" value="S-adenosyl-L-methionine-dependent methyltransferases"/>
    <property type="match status" value="1"/>
</dbReference>
<comment type="caution">
    <text evidence="7">The sequence shown here is derived from an EMBL/GenBank/DDBJ whole genome shotgun (WGS) entry which is preliminary data.</text>
</comment>
<evidence type="ECO:0000313" key="7">
    <source>
        <dbReference type="EMBL" id="MBP1925719.1"/>
    </source>
</evidence>
<gene>
    <name evidence="7" type="ORF">J2Z76_001580</name>
</gene>
<protein>
    <recommendedName>
        <fullName evidence="2">protein-glutamate O-methyltransferase</fullName>
        <ecNumber evidence="2">2.1.1.80</ecNumber>
    </recommendedName>
</protein>
<dbReference type="PIRSF" id="PIRSF000410">
    <property type="entry name" value="CheR"/>
    <property type="match status" value="1"/>
</dbReference>
<dbReference type="PANTHER" id="PTHR24422:SF19">
    <property type="entry name" value="CHEMOTAXIS PROTEIN METHYLTRANSFERASE"/>
    <property type="match status" value="1"/>
</dbReference>
<dbReference type="Gene3D" id="3.40.50.150">
    <property type="entry name" value="Vaccinia Virus protein VP39"/>
    <property type="match status" value="1"/>
</dbReference>
<dbReference type="RefSeq" id="WP_342455030.1">
    <property type="nucleotide sequence ID" value="NZ_JAGGKS010000004.1"/>
</dbReference>
<dbReference type="SUPFAM" id="SSF47757">
    <property type="entry name" value="Chemotaxis receptor methyltransferase CheR, N-terminal domain"/>
    <property type="match status" value="1"/>
</dbReference>
<evidence type="ECO:0000256" key="4">
    <source>
        <dbReference type="ARBA" id="ARBA00022679"/>
    </source>
</evidence>
<reference evidence="7 8" key="1">
    <citation type="submission" date="2021-03" db="EMBL/GenBank/DDBJ databases">
        <title>Genomic Encyclopedia of Type Strains, Phase IV (KMG-IV): sequencing the most valuable type-strain genomes for metagenomic binning, comparative biology and taxonomic classification.</title>
        <authorList>
            <person name="Goeker M."/>
        </authorList>
    </citation>
    <scope>NUCLEOTIDE SEQUENCE [LARGE SCALE GENOMIC DNA]</scope>
    <source>
        <strain evidence="7 8">DSM 24004</strain>
    </source>
</reference>
<sequence>MKVYNMIKLTDAEFLEFVQYMHKNYGIDLSKKRQLIEGRLSNMVERKGMKSFSEYIKSIKRNDQQEISLLINKLTTNYTYFYREENHFKYLREVILPYEEQTNKLKTINIWSAGCSSGEEPYTLAMIINDYFQLKRMSWKVQILATDISQNVLDKAKEGIYAEESIKNLPQSYKNRFFKKTSDNKYEVTPEIKSQITFKTFNLMDPIVARNKYTVIFCRNVMIYFNAATKIELVNKFYEATQTCGHLMIGHAETIQRGQSKYKYICPAIYKKE</sequence>
<dbReference type="PRINTS" id="PR00996">
    <property type="entry name" value="CHERMTFRASE"/>
</dbReference>
<evidence type="ECO:0000256" key="1">
    <source>
        <dbReference type="ARBA" id="ARBA00001541"/>
    </source>
</evidence>
<dbReference type="InterPro" id="IPR022641">
    <property type="entry name" value="CheR_N"/>
</dbReference>
<dbReference type="Pfam" id="PF01739">
    <property type="entry name" value="CheR"/>
    <property type="match status" value="1"/>
</dbReference>
<evidence type="ECO:0000256" key="3">
    <source>
        <dbReference type="ARBA" id="ARBA00022603"/>
    </source>
</evidence>
<dbReference type="GO" id="GO:0008983">
    <property type="term" value="F:protein-glutamate O-methyltransferase activity"/>
    <property type="evidence" value="ECO:0007669"/>
    <property type="project" value="UniProtKB-EC"/>
</dbReference>
<evidence type="ECO:0000259" key="6">
    <source>
        <dbReference type="PROSITE" id="PS50123"/>
    </source>
</evidence>
<dbReference type="PANTHER" id="PTHR24422">
    <property type="entry name" value="CHEMOTAXIS PROTEIN METHYLTRANSFERASE"/>
    <property type="match status" value="1"/>
</dbReference>
<keyword evidence="8" id="KW-1185">Reference proteome</keyword>
<dbReference type="InterPro" id="IPR022642">
    <property type="entry name" value="CheR_C"/>
</dbReference>
<dbReference type="GO" id="GO:0032259">
    <property type="term" value="P:methylation"/>
    <property type="evidence" value="ECO:0007669"/>
    <property type="project" value="UniProtKB-KW"/>
</dbReference>
<keyword evidence="3 7" id="KW-0489">Methyltransferase</keyword>
<evidence type="ECO:0000313" key="8">
    <source>
        <dbReference type="Proteomes" id="UP001519342"/>
    </source>
</evidence>
<comment type="catalytic activity">
    <reaction evidence="1">
        <text>L-glutamyl-[protein] + S-adenosyl-L-methionine = [protein]-L-glutamate 5-O-methyl ester + S-adenosyl-L-homocysteine</text>
        <dbReference type="Rhea" id="RHEA:24452"/>
        <dbReference type="Rhea" id="RHEA-COMP:10208"/>
        <dbReference type="Rhea" id="RHEA-COMP:10311"/>
        <dbReference type="ChEBI" id="CHEBI:29973"/>
        <dbReference type="ChEBI" id="CHEBI:57856"/>
        <dbReference type="ChEBI" id="CHEBI:59789"/>
        <dbReference type="ChEBI" id="CHEBI:82795"/>
        <dbReference type="EC" id="2.1.1.80"/>
    </reaction>
</comment>
<evidence type="ECO:0000256" key="2">
    <source>
        <dbReference type="ARBA" id="ARBA00012534"/>
    </source>
</evidence>
<dbReference type="Pfam" id="PF03705">
    <property type="entry name" value="CheR_N"/>
    <property type="match status" value="1"/>
</dbReference>
<dbReference type="EC" id="2.1.1.80" evidence="2"/>
<dbReference type="InterPro" id="IPR036804">
    <property type="entry name" value="CheR_N_sf"/>
</dbReference>
<dbReference type="InterPro" id="IPR050903">
    <property type="entry name" value="Bact_Chemotaxis_MeTrfase"/>
</dbReference>
<dbReference type="Gene3D" id="1.10.155.10">
    <property type="entry name" value="Chemotaxis receptor methyltransferase CheR, N-terminal domain"/>
    <property type="match status" value="1"/>
</dbReference>
<evidence type="ECO:0000256" key="5">
    <source>
        <dbReference type="ARBA" id="ARBA00022691"/>
    </source>
</evidence>